<dbReference type="InterPro" id="IPR001585">
    <property type="entry name" value="TAL/FSA"/>
</dbReference>
<dbReference type="Proteomes" id="UP000645865">
    <property type="component" value="Unassembled WGS sequence"/>
</dbReference>
<dbReference type="GO" id="GO:0005975">
    <property type="term" value="P:carbohydrate metabolic process"/>
    <property type="evidence" value="ECO:0007669"/>
    <property type="project" value="InterPro"/>
</dbReference>
<dbReference type="PANTHER" id="PTHR10683">
    <property type="entry name" value="TRANSALDOLASE"/>
    <property type="match status" value="1"/>
</dbReference>
<name>A0A8I1E7B0_9PSED</name>
<organism evidence="2 3">
    <name type="scientific">Pseudomonas rhodesiae</name>
    <dbReference type="NCBI Taxonomy" id="76760"/>
    <lineage>
        <taxon>Bacteria</taxon>
        <taxon>Pseudomonadati</taxon>
        <taxon>Pseudomonadota</taxon>
        <taxon>Gammaproteobacteria</taxon>
        <taxon>Pseudomonadales</taxon>
        <taxon>Pseudomonadaceae</taxon>
        <taxon>Pseudomonas</taxon>
    </lineage>
</organism>
<proteinExistence type="predicted"/>
<reference evidence="2" key="1">
    <citation type="submission" date="2020-12" db="EMBL/GenBank/DDBJ databases">
        <title>Comparative genomic insights into the epidemiology and virulence of plant pathogenic Pseudomonads from Turkey.</title>
        <authorList>
            <person name="Dillon M."/>
            <person name="Ruiz-Bedoya T."/>
            <person name="Bendalovic-Torma C."/>
            <person name="Guttman K.M."/>
            <person name="Kwak H."/>
            <person name="Middleton M.A."/>
            <person name="Wang P.W."/>
            <person name="Horuz S."/>
            <person name="Aysan Y."/>
            <person name="Guttman D.S."/>
        </authorList>
    </citation>
    <scope>NUCLEOTIDE SEQUENCE</scope>
    <source>
        <strain evidence="2">S5_IA_3a</strain>
    </source>
</reference>
<evidence type="ECO:0000313" key="2">
    <source>
        <dbReference type="EMBL" id="MBI6626528.1"/>
    </source>
</evidence>
<dbReference type="SUPFAM" id="SSF51569">
    <property type="entry name" value="Aldolase"/>
    <property type="match status" value="1"/>
</dbReference>
<dbReference type="InterPro" id="IPR013785">
    <property type="entry name" value="Aldolase_TIM"/>
</dbReference>
<sequence length="407" mass="45623">MGTPGYLEQLKSHNPRSELWWDSSPVLYAPHKYGLLDKHPTVAAYIERLMPDDWCRPRSFSSVTTNPRLVTAVILDRREYEASRVDQSNLSPEALHKKLYDEVIIDGASALKTLWEQSLHAEGWMCAQVEPGDVRCAQRMTARGMELHHLAPNVMVKVPGSQEGLASVEQLVARGVSINITFCFTVSQFQAGLQAIERGRLSARSHGIDTRHCKYVITYMIGRFGCQPEFAQQAAARSMALAPQELRWAELLIYEQIQALVAASRVPVHTLLSSLKIDVDARGNQHCWHLERTGLSATYYTLTPEMVAFLVERESRGQPVLPAHAPLQVPPATFAKLMRIPYFYQAYLLDSIAPQDFARHAAFITACHEANAAHRRLTDHCVRLCAAAQHSRRSINEILATEYGSVA</sequence>
<dbReference type="Pfam" id="PF00923">
    <property type="entry name" value="TAL_FSA"/>
    <property type="match status" value="1"/>
</dbReference>
<protein>
    <submittedName>
        <fullName evidence="2">Transaldolase</fullName>
    </submittedName>
</protein>
<evidence type="ECO:0000256" key="1">
    <source>
        <dbReference type="ARBA" id="ARBA00023270"/>
    </source>
</evidence>
<accession>A0A8I1E7B0</accession>
<gene>
    <name evidence="2" type="ORF">YA0853_23090</name>
</gene>
<dbReference type="AlphaFoldDB" id="A0A8I1E7B0"/>
<dbReference type="EMBL" id="JAEILH010000038">
    <property type="protein sequence ID" value="MBI6626528.1"/>
    <property type="molecule type" value="Genomic_DNA"/>
</dbReference>
<keyword evidence="1" id="KW-0704">Schiff base</keyword>
<comment type="caution">
    <text evidence="2">The sequence shown here is derived from an EMBL/GenBank/DDBJ whole genome shotgun (WGS) entry which is preliminary data.</text>
</comment>
<dbReference type="PANTHER" id="PTHR10683:SF31">
    <property type="entry name" value="TRANSALDOLASE"/>
    <property type="match status" value="1"/>
</dbReference>
<dbReference type="Gene3D" id="3.20.20.70">
    <property type="entry name" value="Aldolase class I"/>
    <property type="match status" value="1"/>
</dbReference>
<evidence type="ECO:0000313" key="3">
    <source>
        <dbReference type="Proteomes" id="UP000645865"/>
    </source>
</evidence>